<evidence type="ECO:0000313" key="2">
    <source>
        <dbReference type="Proteomes" id="UP000054815"/>
    </source>
</evidence>
<dbReference type="EMBL" id="JYDU01000055">
    <property type="protein sequence ID" value="KRX95544.1"/>
    <property type="molecule type" value="Genomic_DNA"/>
</dbReference>
<comment type="caution">
    <text evidence="1">The sequence shown here is derived from an EMBL/GenBank/DDBJ whole genome shotgun (WGS) entry which is preliminary data.</text>
</comment>
<organism evidence="1 2">
    <name type="scientific">Trichinella pseudospiralis</name>
    <name type="common">Parasitic roundworm</name>
    <dbReference type="NCBI Taxonomy" id="6337"/>
    <lineage>
        <taxon>Eukaryota</taxon>
        <taxon>Metazoa</taxon>
        <taxon>Ecdysozoa</taxon>
        <taxon>Nematoda</taxon>
        <taxon>Enoplea</taxon>
        <taxon>Dorylaimia</taxon>
        <taxon>Trichinellida</taxon>
        <taxon>Trichinellidae</taxon>
        <taxon>Trichinella</taxon>
    </lineage>
</organism>
<name>A0A0V0Y5K7_TRIPS</name>
<protein>
    <submittedName>
        <fullName evidence="1">Uncharacterized protein</fullName>
    </submittedName>
</protein>
<gene>
    <name evidence="1" type="ORF">T4E_8432</name>
</gene>
<proteinExistence type="predicted"/>
<accession>A0A0V0Y5K7</accession>
<dbReference type="AlphaFoldDB" id="A0A0V0Y5K7"/>
<dbReference type="Proteomes" id="UP000054815">
    <property type="component" value="Unassembled WGS sequence"/>
</dbReference>
<evidence type="ECO:0000313" key="1">
    <source>
        <dbReference type="EMBL" id="KRX95544.1"/>
    </source>
</evidence>
<sequence length="35" mass="3893">MEPLLLIAISCPTEIRTRIAGFRVQSASRYTMGPL</sequence>
<reference evidence="1 2" key="1">
    <citation type="submission" date="2015-01" db="EMBL/GenBank/DDBJ databases">
        <title>Evolution of Trichinella species and genotypes.</title>
        <authorList>
            <person name="Korhonen P.K."/>
            <person name="Edoardo P."/>
            <person name="Giuseppe L.R."/>
            <person name="Gasser R.B."/>
        </authorList>
    </citation>
    <scope>NUCLEOTIDE SEQUENCE [LARGE SCALE GENOMIC DNA]</scope>
    <source>
        <strain evidence="1">ISS141</strain>
    </source>
</reference>